<evidence type="ECO:0000313" key="4">
    <source>
        <dbReference type="Proteomes" id="UP000182544"/>
    </source>
</evidence>
<keyword evidence="1" id="KW-0732">Signal</keyword>
<dbReference type="EMBL" id="FPKV01000002">
    <property type="protein sequence ID" value="SFZ92772.1"/>
    <property type="molecule type" value="Genomic_DNA"/>
</dbReference>
<dbReference type="InterPro" id="IPR036873">
    <property type="entry name" value="Rhodanese-like_dom_sf"/>
</dbReference>
<proteinExistence type="predicted"/>
<protein>
    <submittedName>
        <fullName evidence="3">Rhodanese-related sulfurtransferase</fullName>
    </submittedName>
</protein>
<organism evidence="3 4">
    <name type="scientific">Flaviramulus basaltis</name>
    <dbReference type="NCBI Taxonomy" id="369401"/>
    <lineage>
        <taxon>Bacteria</taxon>
        <taxon>Pseudomonadati</taxon>
        <taxon>Bacteroidota</taxon>
        <taxon>Flavobacteriia</taxon>
        <taxon>Flavobacteriales</taxon>
        <taxon>Flavobacteriaceae</taxon>
        <taxon>Flaviramulus</taxon>
    </lineage>
</organism>
<accession>A0A1K2IK34</accession>
<dbReference type="PROSITE" id="PS50206">
    <property type="entry name" value="RHODANESE_3"/>
    <property type="match status" value="1"/>
</dbReference>
<dbReference type="PANTHER" id="PTHR43031">
    <property type="entry name" value="FAD-DEPENDENT OXIDOREDUCTASE"/>
    <property type="match status" value="1"/>
</dbReference>
<reference evidence="3 4" key="1">
    <citation type="submission" date="2016-10" db="EMBL/GenBank/DDBJ databases">
        <authorList>
            <person name="de Groot N.N."/>
        </authorList>
    </citation>
    <scope>NUCLEOTIDE SEQUENCE [LARGE SCALE GENOMIC DNA]</scope>
    <source>
        <strain evidence="3 4">DSM 18180</strain>
    </source>
</reference>
<gene>
    <name evidence="3" type="ORF">SAMN05428642_102973</name>
</gene>
<keyword evidence="4" id="KW-1185">Reference proteome</keyword>
<evidence type="ECO:0000313" key="3">
    <source>
        <dbReference type="EMBL" id="SFZ92772.1"/>
    </source>
</evidence>
<evidence type="ECO:0000259" key="2">
    <source>
        <dbReference type="PROSITE" id="PS50206"/>
    </source>
</evidence>
<dbReference type="Gene3D" id="3.40.250.10">
    <property type="entry name" value="Rhodanese-like domain"/>
    <property type="match status" value="1"/>
</dbReference>
<dbReference type="PROSITE" id="PS51257">
    <property type="entry name" value="PROKAR_LIPOPROTEIN"/>
    <property type="match status" value="1"/>
</dbReference>
<dbReference type="SUPFAM" id="SSF52821">
    <property type="entry name" value="Rhodanese/Cell cycle control phosphatase"/>
    <property type="match status" value="1"/>
</dbReference>
<evidence type="ECO:0000256" key="1">
    <source>
        <dbReference type="SAM" id="SignalP"/>
    </source>
</evidence>
<dbReference type="Pfam" id="PF00581">
    <property type="entry name" value="Rhodanese"/>
    <property type="match status" value="1"/>
</dbReference>
<sequence length="127" mass="14716">MKTYLLFTYFIISLLVFSCKQATSNKNLTNLSPEQFQTALKNNSVQLIDVRTPKEYDVNHIQNAVNVDFFSDDFSKNINEFDKEQPIFIYCRSGRRSAKSAIEFQKAGFTKIYNLEGGFLNWKSKGF</sequence>
<dbReference type="InterPro" id="IPR050229">
    <property type="entry name" value="GlpE_sulfurtransferase"/>
</dbReference>
<dbReference type="AlphaFoldDB" id="A0A1K2IK34"/>
<dbReference type="CDD" id="cd00158">
    <property type="entry name" value="RHOD"/>
    <property type="match status" value="1"/>
</dbReference>
<dbReference type="STRING" id="369401.SAMN05428642_102973"/>
<dbReference type="InterPro" id="IPR001763">
    <property type="entry name" value="Rhodanese-like_dom"/>
</dbReference>
<dbReference type="OrthoDB" id="9808735at2"/>
<dbReference type="Proteomes" id="UP000182544">
    <property type="component" value="Unassembled WGS sequence"/>
</dbReference>
<feature type="signal peptide" evidence="1">
    <location>
        <begin position="1"/>
        <end position="22"/>
    </location>
</feature>
<feature type="domain" description="Rhodanese" evidence="2">
    <location>
        <begin position="41"/>
        <end position="124"/>
    </location>
</feature>
<keyword evidence="3" id="KW-0808">Transferase</keyword>
<dbReference type="GO" id="GO:0016740">
    <property type="term" value="F:transferase activity"/>
    <property type="evidence" value="ECO:0007669"/>
    <property type="project" value="UniProtKB-KW"/>
</dbReference>
<name>A0A1K2IK34_9FLAO</name>
<dbReference type="RefSeq" id="WP_084647928.1">
    <property type="nucleotide sequence ID" value="NZ_FPKV01000002.1"/>
</dbReference>
<feature type="chain" id="PRO_5013244746" evidence="1">
    <location>
        <begin position="23"/>
        <end position="127"/>
    </location>
</feature>
<dbReference type="SMART" id="SM00450">
    <property type="entry name" value="RHOD"/>
    <property type="match status" value="1"/>
</dbReference>
<dbReference type="PANTHER" id="PTHR43031:SF18">
    <property type="entry name" value="RHODANESE-RELATED SULFURTRANSFERASES"/>
    <property type="match status" value="1"/>
</dbReference>